<evidence type="ECO:0000313" key="3">
    <source>
        <dbReference type="Proteomes" id="UP000291236"/>
    </source>
</evidence>
<feature type="domain" description="Transglycosylase SLT" evidence="1">
    <location>
        <begin position="278"/>
        <end position="378"/>
    </location>
</feature>
<dbReference type="EMBL" id="AP019368">
    <property type="protein sequence ID" value="BBH53615.1"/>
    <property type="molecule type" value="Genomic_DNA"/>
</dbReference>
<dbReference type="OrthoDB" id="5288367at2"/>
<dbReference type="AlphaFoldDB" id="A0A4P2VVP3"/>
<proteinExistence type="predicted"/>
<reference evidence="2 3" key="1">
    <citation type="submission" date="2018-12" db="EMBL/GenBank/DDBJ databases">
        <title>Rubrispira sanarue gen. nov., sp., nov., a member of the order Silvanigrellales, isolated from a brackish lake in Hamamatsu Japan.</title>
        <authorList>
            <person name="Maejima Y."/>
            <person name="Iino T."/>
            <person name="Muraguchi Y."/>
            <person name="Fukuda K."/>
            <person name="Nojiri H."/>
            <person name="Ohkuma M."/>
            <person name="Moriuchi R."/>
            <person name="Dohra H."/>
            <person name="Kimbara K."/>
            <person name="Shintani M."/>
        </authorList>
    </citation>
    <scope>NUCLEOTIDE SEQUENCE [LARGE SCALE GENOMIC DNA]</scope>
    <source>
        <strain evidence="2 3">RF1110005</strain>
    </source>
</reference>
<dbReference type="InterPro" id="IPR008258">
    <property type="entry name" value="Transglycosylase_SLT_dom_1"/>
</dbReference>
<protein>
    <recommendedName>
        <fullName evidence="1">Transglycosylase SLT domain-containing protein</fullName>
    </recommendedName>
</protein>
<dbReference type="RefSeq" id="WP_130609829.1">
    <property type="nucleotide sequence ID" value="NZ_AP019368.1"/>
</dbReference>
<dbReference type="InterPro" id="IPR023346">
    <property type="entry name" value="Lysozyme-like_dom_sf"/>
</dbReference>
<name>A0A4P2VVP3_FLUSA</name>
<organism evidence="2 3">
    <name type="scientific">Fluviispira sanaruensis</name>
    <dbReference type="NCBI Taxonomy" id="2493639"/>
    <lineage>
        <taxon>Bacteria</taxon>
        <taxon>Pseudomonadati</taxon>
        <taxon>Bdellovibrionota</taxon>
        <taxon>Oligoflexia</taxon>
        <taxon>Silvanigrellales</taxon>
        <taxon>Silvanigrellaceae</taxon>
        <taxon>Fluviispira</taxon>
    </lineage>
</organism>
<dbReference type="SUPFAM" id="SSF53955">
    <property type="entry name" value="Lysozyme-like"/>
    <property type="match status" value="1"/>
</dbReference>
<accession>A0A4P2VVP3</accession>
<evidence type="ECO:0000313" key="2">
    <source>
        <dbReference type="EMBL" id="BBH53615.1"/>
    </source>
</evidence>
<dbReference type="CDD" id="cd16894">
    <property type="entry name" value="MltD-like"/>
    <property type="match status" value="1"/>
</dbReference>
<dbReference type="Proteomes" id="UP000291236">
    <property type="component" value="Chromosome"/>
</dbReference>
<keyword evidence="3" id="KW-1185">Reference proteome</keyword>
<dbReference type="Pfam" id="PF01464">
    <property type="entry name" value="SLT"/>
    <property type="match status" value="1"/>
</dbReference>
<sequence>MFLKNLQMNRKSVFSTIVIISQVALFAKTFALDLKIDLPPEEGKHPVLYYNPLVNQNLGSELKNNSVNNKKVGIIQEKNKRIDKVVIAENQGIKNKNLFKIPPPPESLRVKPTQKNIQVSSIQVKKKEKEIASIKKAPVNNEKFPMLPCIVDNVNFWKRVYIEIDTNEAFIHDKDKLNRVYAKIKIPQNAALRTQFVKNEREKYVNLLDSLSKKLKTPKKWTTAEKNIAKLFRKGELTQRNLIIAQDNIRIQSGLKSQFEEGIQRSLIHMPVIFPEIKKSSLPLDLAYLPHVESSYNSRAGSKVGAEGLWQIMPGTMRHIEGDAAVSKRTDPKISTRVAMKILKSDYEKIQSWPLTLTAYNHGVNGMLRAISETGSRDLCKIIDHYDSPSFKFASTNFYAQFLAARKVAMQRYIVLAKKGESRTVLKRTLLSSQGGKLK</sequence>
<dbReference type="KEGG" id="sbf:JCM31447_20620"/>
<dbReference type="Gene3D" id="1.10.530.10">
    <property type="match status" value="1"/>
</dbReference>
<gene>
    <name evidence="2" type="ORF">JCM31447_20620</name>
</gene>
<evidence type="ECO:0000259" key="1">
    <source>
        <dbReference type="Pfam" id="PF01464"/>
    </source>
</evidence>